<reference evidence="1" key="1">
    <citation type="submission" date="2022-01" db="EMBL/GenBank/DDBJ databases">
        <title>Genome Sequence Resource for Two Populations of Ditylenchus destructor, the Migratory Endoparasitic Phytonematode.</title>
        <authorList>
            <person name="Zhang H."/>
            <person name="Lin R."/>
            <person name="Xie B."/>
        </authorList>
    </citation>
    <scope>NUCLEOTIDE SEQUENCE</scope>
    <source>
        <strain evidence="1">BazhouSP</strain>
    </source>
</reference>
<dbReference type="AlphaFoldDB" id="A0AAD4N7S8"/>
<keyword evidence="2" id="KW-1185">Reference proteome</keyword>
<name>A0AAD4N7S8_9BILA</name>
<proteinExistence type="predicted"/>
<accession>A0AAD4N7S8</accession>
<sequence>MSLSERIHRPNYLQADYVRRYVPLSGRIPRIHFHSSSGSNGGYNPSPANSSHISGFGRSPGNSALLSGSTRHFARLTSRPIIRISHMEPKRFDSVETPPTPPPAATHRRTLPQLNVFEEPTRIQPAAIEPWMLPTAIGFLPSPIHPRKLSMDDDAQFFDYDQLEGQRSPFPPEEVFKEVAKLGIVATWPAIGGYYLPTRSLITP</sequence>
<dbReference type="Proteomes" id="UP001201812">
    <property type="component" value="Unassembled WGS sequence"/>
</dbReference>
<gene>
    <name evidence="1" type="ORF">DdX_07526</name>
</gene>
<dbReference type="EMBL" id="JAKKPZ010000010">
    <property type="protein sequence ID" value="KAI1716471.1"/>
    <property type="molecule type" value="Genomic_DNA"/>
</dbReference>
<evidence type="ECO:0000313" key="1">
    <source>
        <dbReference type="EMBL" id="KAI1716471.1"/>
    </source>
</evidence>
<comment type="caution">
    <text evidence="1">The sequence shown here is derived from an EMBL/GenBank/DDBJ whole genome shotgun (WGS) entry which is preliminary data.</text>
</comment>
<evidence type="ECO:0000313" key="2">
    <source>
        <dbReference type="Proteomes" id="UP001201812"/>
    </source>
</evidence>
<organism evidence="1 2">
    <name type="scientific">Ditylenchus destructor</name>
    <dbReference type="NCBI Taxonomy" id="166010"/>
    <lineage>
        <taxon>Eukaryota</taxon>
        <taxon>Metazoa</taxon>
        <taxon>Ecdysozoa</taxon>
        <taxon>Nematoda</taxon>
        <taxon>Chromadorea</taxon>
        <taxon>Rhabditida</taxon>
        <taxon>Tylenchina</taxon>
        <taxon>Tylenchomorpha</taxon>
        <taxon>Sphaerularioidea</taxon>
        <taxon>Anguinidae</taxon>
        <taxon>Anguininae</taxon>
        <taxon>Ditylenchus</taxon>
    </lineage>
</organism>
<protein>
    <submittedName>
        <fullName evidence="1">Uncharacterized protein</fullName>
    </submittedName>
</protein>